<protein>
    <submittedName>
        <fullName evidence="2">Uncharacterized protein</fullName>
    </submittedName>
</protein>
<dbReference type="Proteomes" id="UP000784294">
    <property type="component" value="Unassembled WGS sequence"/>
</dbReference>
<reference evidence="2" key="1">
    <citation type="submission" date="2018-11" db="EMBL/GenBank/DDBJ databases">
        <authorList>
            <consortium name="Pathogen Informatics"/>
        </authorList>
    </citation>
    <scope>NUCLEOTIDE SEQUENCE</scope>
</reference>
<keyword evidence="3" id="KW-1185">Reference proteome</keyword>
<evidence type="ECO:0000313" key="2">
    <source>
        <dbReference type="EMBL" id="VEL35542.1"/>
    </source>
</evidence>
<name>A0A3S5AQU6_9PLAT</name>
<comment type="caution">
    <text evidence="2">The sequence shown here is derived from an EMBL/GenBank/DDBJ whole genome shotgun (WGS) entry which is preliminary data.</text>
</comment>
<organism evidence="2 3">
    <name type="scientific">Protopolystoma xenopodis</name>
    <dbReference type="NCBI Taxonomy" id="117903"/>
    <lineage>
        <taxon>Eukaryota</taxon>
        <taxon>Metazoa</taxon>
        <taxon>Spiralia</taxon>
        <taxon>Lophotrochozoa</taxon>
        <taxon>Platyhelminthes</taxon>
        <taxon>Monogenea</taxon>
        <taxon>Polyopisthocotylea</taxon>
        <taxon>Polystomatidea</taxon>
        <taxon>Polystomatidae</taxon>
        <taxon>Protopolystoma</taxon>
    </lineage>
</organism>
<feature type="compositionally biased region" description="Low complexity" evidence="1">
    <location>
        <begin position="252"/>
        <end position="287"/>
    </location>
</feature>
<accession>A0A3S5AQU6</accession>
<gene>
    <name evidence="2" type="ORF">PXEA_LOCUS28982</name>
</gene>
<feature type="region of interest" description="Disordered" evidence="1">
    <location>
        <begin position="252"/>
        <end position="297"/>
    </location>
</feature>
<dbReference type="OrthoDB" id="30336at2759"/>
<sequence length="485" mass="51171">MEPSQTSGSNFDNLPIWPFLLRANPHLLLPAIKYHTNLDDLLESGESRQGSNKDSFRPFIHSACGSGLAANTHSFSLQGIVEHTPHSLIGSGLLSYANHITEQGLTALSSIENAVSANIGIGIGRGNSLRPATGLHPAEMTGFFIPNAVDLTSIRNRGLPSFGLSSGPLSSLGIFLPASLAQSAFPMQNVLGGIVSTSGVSPGGAIACLLRTSLPKNFDINSGDDDVIDYRYFIVVAGTGIVSGAAPAPVTPGAGITTPTSTPTSTPSFSPSGHQHQPQQQPQSPQPVAVASTGSGYDGPFEQRGKMAIFEIDNLLIEASRCQDAELLRLAKLTAVSQLLANEENSRRLLTHHKTTSSSETIQADLPTHSDHGKGSLILPGQTCARPFICQLSDLPRVSVASAGFNIFKFVVNPANQAMFAVCGVRVSSQLSDCVVLGITSRGQVCGRVSISPGLDDKGEQLIKPFWLPDSKRHLALLTTHSVQY</sequence>
<proteinExistence type="predicted"/>
<evidence type="ECO:0000256" key="1">
    <source>
        <dbReference type="SAM" id="MobiDB-lite"/>
    </source>
</evidence>
<dbReference type="EMBL" id="CAAALY010250078">
    <property type="protein sequence ID" value="VEL35542.1"/>
    <property type="molecule type" value="Genomic_DNA"/>
</dbReference>
<evidence type="ECO:0000313" key="3">
    <source>
        <dbReference type="Proteomes" id="UP000784294"/>
    </source>
</evidence>
<dbReference type="AlphaFoldDB" id="A0A3S5AQU6"/>